<evidence type="ECO:0000256" key="5">
    <source>
        <dbReference type="ARBA" id="ARBA00023136"/>
    </source>
</evidence>
<dbReference type="EMBL" id="CAIIXF020000006">
    <property type="protein sequence ID" value="CAH1787797.1"/>
    <property type="molecule type" value="Genomic_DNA"/>
</dbReference>
<feature type="compositionally biased region" description="Low complexity" evidence="10">
    <location>
        <begin position="410"/>
        <end position="426"/>
    </location>
</feature>
<evidence type="ECO:0000313" key="13">
    <source>
        <dbReference type="Proteomes" id="UP000749559"/>
    </source>
</evidence>
<evidence type="ECO:0000256" key="9">
    <source>
        <dbReference type="PROSITE-ProRule" id="PRU00124"/>
    </source>
</evidence>
<feature type="region of interest" description="Disordered" evidence="10">
    <location>
        <begin position="282"/>
        <end position="311"/>
    </location>
</feature>
<evidence type="ECO:0000256" key="7">
    <source>
        <dbReference type="ARBA" id="ARBA00023170"/>
    </source>
</evidence>
<feature type="compositionally biased region" description="Polar residues" evidence="10">
    <location>
        <begin position="454"/>
        <end position="467"/>
    </location>
</feature>
<evidence type="ECO:0000256" key="6">
    <source>
        <dbReference type="ARBA" id="ARBA00023157"/>
    </source>
</evidence>
<keyword evidence="6 9" id="KW-1015">Disulfide bond</keyword>
<protein>
    <submittedName>
        <fullName evidence="12">Uncharacterized protein</fullName>
    </submittedName>
</protein>
<evidence type="ECO:0000256" key="2">
    <source>
        <dbReference type="ARBA" id="ARBA00022692"/>
    </source>
</evidence>
<keyword evidence="5 11" id="KW-0472">Membrane</keyword>
<name>A0A8S4P0R4_OWEFU</name>
<evidence type="ECO:0000256" key="8">
    <source>
        <dbReference type="ARBA" id="ARBA00023180"/>
    </source>
</evidence>
<comment type="subcellular location">
    <subcellularLocation>
        <location evidence="1">Membrane</location>
        <topology evidence="1">Single-pass membrane protein</topology>
    </subcellularLocation>
</comment>
<organism evidence="12 13">
    <name type="scientific">Owenia fusiformis</name>
    <name type="common">Polychaete worm</name>
    <dbReference type="NCBI Taxonomy" id="6347"/>
    <lineage>
        <taxon>Eukaryota</taxon>
        <taxon>Metazoa</taxon>
        <taxon>Spiralia</taxon>
        <taxon>Lophotrochozoa</taxon>
        <taxon>Annelida</taxon>
        <taxon>Polychaeta</taxon>
        <taxon>Sedentaria</taxon>
        <taxon>Canalipalpata</taxon>
        <taxon>Sabellida</taxon>
        <taxon>Oweniida</taxon>
        <taxon>Oweniidae</taxon>
        <taxon>Owenia</taxon>
    </lineage>
</organism>
<keyword evidence="3" id="KW-0677">Repeat</keyword>
<feature type="compositionally biased region" description="Basic residues" evidence="10">
    <location>
        <begin position="285"/>
        <end position="294"/>
    </location>
</feature>
<dbReference type="Pfam" id="PF00057">
    <property type="entry name" value="Ldl_recept_a"/>
    <property type="match status" value="1"/>
</dbReference>
<dbReference type="GO" id="GO:0016324">
    <property type="term" value="C:apical plasma membrane"/>
    <property type="evidence" value="ECO:0007669"/>
    <property type="project" value="TreeGrafter"/>
</dbReference>
<feature type="transmembrane region" description="Helical" evidence="11">
    <location>
        <begin position="244"/>
        <end position="268"/>
    </location>
</feature>
<dbReference type="GO" id="GO:0042562">
    <property type="term" value="F:hormone binding"/>
    <property type="evidence" value="ECO:0007669"/>
    <property type="project" value="TreeGrafter"/>
</dbReference>
<keyword evidence="4 11" id="KW-1133">Transmembrane helix</keyword>
<keyword evidence="2 11" id="KW-0812">Transmembrane</keyword>
<proteinExistence type="predicted"/>
<evidence type="ECO:0000256" key="3">
    <source>
        <dbReference type="ARBA" id="ARBA00022737"/>
    </source>
</evidence>
<dbReference type="InterPro" id="IPR023415">
    <property type="entry name" value="LDLR_class-A_CS"/>
</dbReference>
<feature type="compositionally biased region" description="Polar residues" evidence="10">
    <location>
        <begin position="378"/>
        <end position="390"/>
    </location>
</feature>
<comment type="caution">
    <text evidence="9">Lacks conserved residue(s) required for the propagation of feature annotation.</text>
</comment>
<feature type="region of interest" description="Disordered" evidence="10">
    <location>
        <begin position="410"/>
        <end position="471"/>
    </location>
</feature>
<dbReference type="InterPro" id="IPR036055">
    <property type="entry name" value="LDL_receptor-like_sf"/>
</dbReference>
<feature type="region of interest" description="Disordered" evidence="10">
    <location>
        <begin position="489"/>
        <end position="539"/>
    </location>
</feature>
<dbReference type="OrthoDB" id="9990982at2759"/>
<dbReference type="PROSITE" id="PS50068">
    <property type="entry name" value="LDLRA_2"/>
    <property type="match status" value="1"/>
</dbReference>
<evidence type="ECO:0000313" key="12">
    <source>
        <dbReference type="EMBL" id="CAH1787797.1"/>
    </source>
</evidence>
<dbReference type="SMART" id="SM00192">
    <property type="entry name" value="LDLa"/>
    <property type="match status" value="2"/>
</dbReference>
<dbReference type="PANTHER" id="PTHR22722">
    <property type="entry name" value="LOW-DENSITY LIPOPROTEIN RECEPTOR-RELATED PROTEIN 2-RELATED"/>
    <property type="match status" value="1"/>
</dbReference>
<feature type="disulfide bond" evidence="9">
    <location>
        <begin position="146"/>
        <end position="164"/>
    </location>
</feature>
<evidence type="ECO:0000256" key="10">
    <source>
        <dbReference type="SAM" id="MobiDB-lite"/>
    </source>
</evidence>
<feature type="compositionally biased region" description="Basic and acidic residues" evidence="10">
    <location>
        <begin position="513"/>
        <end position="523"/>
    </location>
</feature>
<dbReference type="PROSITE" id="PS01209">
    <property type="entry name" value="LDLRA_1"/>
    <property type="match status" value="1"/>
</dbReference>
<evidence type="ECO:0000256" key="4">
    <source>
        <dbReference type="ARBA" id="ARBA00022989"/>
    </source>
</evidence>
<gene>
    <name evidence="12" type="ORF">OFUS_LOCUS13433</name>
</gene>
<accession>A0A8S4P0R4</accession>
<dbReference type="AlphaFoldDB" id="A0A8S4P0R4"/>
<dbReference type="SUPFAM" id="SSF57424">
    <property type="entry name" value="LDL receptor-like module"/>
    <property type="match status" value="1"/>
</dbReference>
<dbReference type="Gene3D" id="4.10.400.10">
    <property type="entry name" value="Low-density Lipoprotein Receptor"/>
    <property type="match status" value="1"/>
</dbReference>
<reference evidence="12" key="1">
    <citation type="submission" date="2022-03" db="EMBL/GenBank/DDBJ databases">
        <authorList>
            <person name="Martin C."/>
        </authorList>
    </citation>
    <scope>NUCLEOTIDE SEQUENCE</scope>
</reference>
<keyword evidence="8" id="KW-0325">Glycoprotein</keyword>
<dbReference type="GO" id="GO:0043235">
    <property type="term" value="C:receptor complex"/>
    <property type="evidence" value="ECO:0007669"/>
    <property type="project" value="TreeGrafter"/>
</dbReference>
<feature type="region of interest" description="Disordered" evidence="10">
    <location>
        <begin position="349"/>
        <end position="392"/>
    </location>
</feature>
<evidence type="ECO:0000256" key="11">
    <source>
        <dbReference type="SAM" id="Phobius"/>
    </source>
</evidence>
<keyword evidence="13" id="KW-1185">Reference proteome</keyword>
<dbReference type="InterPro" id="IPR051221">
    <property type="entry name" value="LDLR-related"/>
</dbReference>
<dbReference type="PANTHER" id="PTHR22722:SF14">
    <property type="entry name" value="MEGALIN, ISOFORM A"/>
    <property type="match status" value="1"/>
</dbReference>
<dbReference type="InterPro" id="IPR002172">
    <property type="entry name" value="LDrepeatLR_classA_rpt"/>
</dbReference>
<dbReference type="CDD" id="cd00112">
    <property type="entry name" value="LDLa"/>
    <property type="match status" value="2"/>
</dbReference>
<comment type="caution">
    <text evidence="12">The sequence shown here is derived from an EMBL/GenBank/DDBJ whole genome shotgun (WGS) entry which is preliminary data.</text>
</comment>
<sequence>MAASVFTKIYVVLFLAHIKGFLANAFIQIQPLLTIAKEGDNIIINCTITNAISIYWDVPKDRPISVRRLSQTVLQLEIQNIGYDDSYEGGNSSSYKFTCKGESQQGGIMIAVQKHPMIKVFRSYPNILVEQRNKTFQCGSNQLFQCGTGVCIFKRYRCDLVPDCPDESDEYHCGPDVCKGKFRCRSGRCINKCDQLHDADCKDETNCGDTVYYINNPDAATPIPDTHPVGGFDHSEFSTIKTTVYGVVGSVVGLVVLGAILVVVVCSMKMKQKAARRLSIARGASHPHTHRGRAPRPIWQRSTPHYQHPDVEPYELHRCPASTNVTTNFNVADVDNQALTESLLVKPPEYVEVAPEEPPPPYSTIDRNKPPRPATGPGASNAQTGPSNEQAELERVRQLLELSAIRNILSTSNSNNNRGGHSNRQNASSGRESTRNTRSRGLFRPIRSGRAAASSHTNTTAPSNGSHDINREELNEIRRHNREMIRQYLSSTTSANRGPSGRHCRHGRNNRRSLHEAAARAADRSNNGQSNRERPLSMV</sequence>
<keyword evidence="7" id="KW-0675">Receptor</keyword>
<dbReference type="GO" id="GO:0006898">
    <property type="term" value="P:receptor-mediated endocytosis"/>
    <property type="evidence" value="ECO:0007669"/>
    <property type="project" value="TreeGrafter"/>
</dbReference>
<feature type="disulfide bond" evidence="9">
    <location>
        <begin position="158"/>
        <end position="173"/>
    </location>
</feature>
<dbReference type="Proteomes" id="UP000749559">
    <property type="component" value="Unassembled WGS sequence"/>
</dbReference>
<evidence type="ECO:0000256" key="1">
    <source>
        <dbReference type="ARBA" id="ARBA00004167"/>
    </source>
</evidence>
<feature type="compositionally biased region" description="Basic residues" evidence="10">
    <location>
        <begin position="500"/>
        <end position="512"/>
    </location>
</feature>